<dbReference type="Pfam" id="PF05751">
    <property type="entry name" value="FixH"/>
    <property type="match status" value="1"/>
</dbReference>
<reference evidence="2 3" key="1">
    <citation type="submission" date="2019-03" db="EMBL/GenBank/DDBJ databases">
        <title>Genomic Encyclopedia of Type Strains, Phase IV (KMG-IV): sequencing the most valuable type-strain genomes for metagenomic binning, comparative biology and taxonomic classification.</title>
        <authorList>
            <person name="Goeker M."/>
        </authorList>
    </citation>
    <scope>NUCLEOTIDE SEQUENCE [LARGE SCALE GENOMIC DNA]</scope>
    <source>
        <strain evidence="2 3">DSM 7445</strain>
    </source>
</reference>
<protein>
    <recommendedName>
        <fullName evidence="4">Cytochrome oxidase assembly protein</fullName>
    </recommendedName>
</protein>
<gene>
    <name evidence="2" type="ORF">EDC30_101374</name>
</gene>
<dbReference type="AlphaFoldDB" id="A0A4R3I1G6"/>
<keyword evidence="3" id="KW-1185">Reference proteome</keyword>
<feature type="transmembrane region" description="Helical" evidence="1">
    <location>
        <begin position="22"/>
        <end position="45"/>
    </location>
</feature>
<evidence type="ECO:0000313" key="2">
    <source>
        <dbReference type="EMBL" id="TCS39418.1"/>
    </source>
</evidence>
<sequence length="185" mass="20795">MQTSTPHFNSMPTSAPWYKHKWPWLLMLGPGVVVVGGAFTIWLAVKTPDALVVDDYYKQGKAINQDLKRDRVAAARGLELGMRYAPAAGKLAGQLKAKNGPVTERVRIQLIHSTQPGKDMHMVVQPDANGAFTLDLPMLETARWQVMVESMDRQWRLNGEWAWPREREILVKSDVQALDQHPAGE</sequence>
<evidence type="ECO:0000313" key="3">
    <source>
        <dbReference type="Proteomes" id="UP000295382"/>
    </source>
</evidence>
<dbReference type="RefSeq" id="WP_243656613.1">
    <property type="nucleotide sequence ID" value="NZ_SLZQ01000001.1"/>
</dbReference>
<keyword evidence="1" id="KW-0812">Transmembrane</keyword>
<organism evidence="2 3">
    <name type="scientific">Paucimonas lemoignei</name>
    <name type="common">Pseudomonas lemoignei</name>
    <dbReference type="NCBI Taxonomy" id="29443"/>
    <lineage>
        <taxon>Bacteria</taxon>
        <taxon>Pseudomonadati</taxon>
        <taxon>Pseudomonadota</taxon>
        <taxon>Betaproteobacteria</taxon>
        <taxon>Burkholderiales</taxon>
        <taxon>Burkholderiaceae</taxon>
        <taxon>Paucimonas</taxon>
    </lineage>
</organism>
<accession>A0A4R3I1G6</accession>
<dbReference type="EMBL" id="SLZQ01000001">
    <property type="protein sequence ID" value="TCS39418.1"/>
    <property type="molecule type" value="Genomic_DNA"/>
</dbReference>
<keyword evidence="1" id="KW-1133">Transmembrane helix</keyword>
<keyword evidence="1" id="KW-0472">Membrane</keyword>
<dbReference type="Proteomes" id="UP000295382">
    <property type="component" value="Unassembled WGS sequence"/>
</dbReference>
<name>A0A4R3I1G6_PAULE</name>
<dbReference type="InterPro" id="IPR008620">
    <property type="entry name" value="FixH"/>
</dbReference>
<comment type="caution">
    <text evidence="2">The sequence shown here is derived from an EMBL/GenBank/DDBJ whole genome shotgun (WGS) entry which is preliminary data.</text>
</comment>
<proteinExistence type="predicted"/>
<evidence type="ECO:0008006" key="4">
    <source>
        <dbReference type="Google" id="ProtNLM"/>
    </source>
</evidence>
<evidence type="ECO:0000256" key="1">
    <source>
        <dbReference type="SAM" id="Phobius"/>
    </source>
</evidence>